<keyword evidence="1" id="KW-0812">Transmembrane</keyword>
<gene>
    <name evidence="2" type="ORF">RA086_00845</name>
</gene>
<dbReference type="EMBL" id="JAVCWF010000001">
    <property type="protein sequence ID" value="MDQ7936197.1"/>
    <property type="molecule type" value="Genomic_DNA"/>
</dbReference>
<evidence type="ECO:0000256" key="1">
    <source>
        <dbReference type="SAM" id="Phobius"/>
    </source>
</evidence>
<comment type="caution">
    <text evidence="2">The sequence shown here is derived from an EMBL/GenBank/DDBJ whole genome shotgun (WGS) entry which is preliminary data.</text>
</comment>
<accession>A0ABU1A5D0</accession>
<feature type="transmembrane region" description="Helical" evidence="1">
    <location>
        <begin position="40"/>
        <end position="58"/>
    </location>
</feature>
<name>A0ABU1A5D0_9LACO</name>
<evidence type="ECO:0000313" key="2">
    <source>
        <dbReference type="EMBL" id="MDQ7936197.1"/>
    </source>
</evidence>
<reference evidence="2 3" key="1">
    <citation type="journal article" date="2023" name="Int. J. Syst. Evol. Microbiol.">
        <title>Lactiplantibacillus brownii sp. nov., a novel psychrotolerant species isolated from sauerkraut.</title>
        <authorList>
            <person name="Heng Y.C."/>
            <person name="Silvaraju S."/>
            <person name="Lee J.K.Y."/>
            <person name="Kittelmann S."/>
        </authorList>
    </citation>
    <scope>NUCLEOTIDE SEQUENCE [LARGE SCALE GENOMIC DNA]</scope>
    <source>
        <strain evidence="2 3">WILCCON 0030</strain>
    </source>
</reference>
<organism evidence="2 3">
    <name type="scientific">Lactiplantibacillus brownii</name>
    <dbReference type="NCBI Taxonomy" id="3069269"/>
    <lineage>
        <taxon>Bacteria</taxon>
        <taxon>Bacillati</taxon>
        <taxon>Bacillota</taxon>
        <taxon>Bacilli</taxon>
        <taxon>Lactobacillales</taxon>
        <taxon>Lactobacillaceae</taxon>
        <taxon>Lactiplantibacillus</taxon>
    </lineage>
</organism>
<keyword evidence="1" id="KW-1133">Transmembrane helix</keyword>
<keyword evidence="1" id="KW-0472">Membrane</keyword>
<dbReference type="Proteomes" id="UP001227831">
    <property type="component" value="Unassembled WGS sequence"/>
</dbReference>
<evidence type="ECO:0008006" key="4">
    <source>
        <dbReference type="Google" id="ProtNLM"/>
    </source>
</evidence>
<evidence type="ECO:0000313" key="3">
    <source>
        <dbReference type="Proteomes" id="UP001227831"/>
    </source>
</evidence>
<dbReference type="RefSeq" id="WP_308702040.1">
    <property type="nucleotide sequence ID" value="NZ_AP027463.1"/>
</dbReference>
<keyword evidence="3" id="KW-1185">Reference proteome</keyword>
<protein>
    <recommendedName>
        <fullName evidence="4">Integral membrane protein</fullName>
    </recommendedName>
</protein>
<proteinExistence type="predicted"/>
<sequence>MDQKLILVNGRLFFALISVIGAAVITVRDDPATLYPTLRYYLTGMVLLGIGLDIFGRIKLRHLATDDSDDDDA</sequence>
<feature type="transmembrane region" description="Helical" evidence="1">
    <location>
        <begin position="12"/>
        <end position="28"/>
    </location>
</feature>